<dbReference type="EMBL" id="CP108473">
    <property type="protein sequence ID" value="WUS22036.1"/>
    <property type="molecule type" value="Genomic_DNA"/>
</dbReference>
<dbReference type="CDD" id="cd00093">
    <property type="entry name" value="HTH_XRE"/>
    <property type="match status" value="1"/>
</dbReference>
<evidence type="ECO:0000313" key="5">
    <source>
        <dbReference type="Proteomes" id="UP000435837"/>
    </source>
</evidence>
<dbReference type="AlphaFoldDB" id="A0A640S918"/>
<reference evidence="4" key="2">
    <citation type="submission" date="2022-10" db="EMBL/GenBank/DDBJ databases">
        <title>The complete genomes of actinobacterial strains from the NBC collection.</title>
        <authorList>
            <person name="Joergensen T.S."/>
            <person name="Alvarez Arevalo M."/>
            <person name="Sterndorff E.B."/>
            <person name="Faurdal D."/>
            <person name="Vuksanovic O."/>
            <person name="Mourched A.-S."/>
            <person name="Charusanti P."/>
            <person name="Shaw S."/>
            <person name="Blin K."/>
            <person name="Weber T."/>
        </authorList>
    </citation>
    <scope>NUCLEOTIDE SEQUENCE</scope>
    <source>
        <strain evidence="4">NBC_01256</strain>
    </source>
</reference>
<dbReference type="Gene3D" id="1.10.260.40">
    <property type="entry name" value="lambda repressor-like DNA-binding domains"/>
    <property type="match status" value="1"/>
</dbReference>
<dbReference type="EMBL" id="BLIN01000003">
    <property type="protein sequence ID" value="GFE06921.1"/>
    <property type="molecule type" value="Genomic_DNA"/>
</dbReference>
<dbReference type="GO" id="GO:0003677">
    <property type="term" value="F:DNA binding"/>
    <property type="evidence" value="ECO:0007669"/>
    <property type="project" value="InterPro"/>
</dbReference>
<name>A0A640S918_9ACTN</name>
<dbReference type="SUPFAM" id="SSF52540">
    <property type="entry name" value="P-loop containing nucleoside triphosphate hydrolases"/>
    <property type="match status" value="1"/>
</dbReference>
<dbReference type="InterPro" id="IPR010982">
    <property type="entry name" value="Lambda_DNA-bd_dom_sf"/>
</dbReference>
<dbReference type="RefSeq" id="WP_159475255.1">
    <property type="nucleotide sequence ID" value="NZ_BAAATH010000006.1"/>
</dbReference>
<evidence type="ECO:0000259" key="2">
    <source>
        <dbReference type="PROSITE" id="PS50943"/>
    </source>
</evidence>
<reference evidence="3 5" key="1">
    <citation type="submission" date="2019-12" db="EMBL/GenBank/DDBJ databases">
        <title>Whole genome shotgun sequence of Streptomyces caniferus NBRC 15389.</title>
        <authorList>
            <person name="Ichikawa N."/>
            <person name="Kimura A."/>
            <person name="Kitahashi Y."/>
            <person name="Komaki H."/>
            <person name="Tamura T."/>
        </authorList>
    </citation>
    <scope>NUCLEOTIDE SEQUENCE [LARGE SCALE GENOMIC DNA]</scope>
    <source>
        <strain evidence="3 5">NBRC 15389</strain>
    </source>
</reference>
<evidence type="ECO:0000313" key="4">
    <source>
        <dbReference type="EMBL" id="WUS22036.1"/>
    </source>
</evidence>
<dbReference type="OrthoDB" id="3427187at2"/>
<keyword evidence="6" id="KW-1185">Reference proteome</keyword>
<accession>A0A640S918</accession>
<feature type="domain" description="HTH cro/C1-type" evidence="2">
    <location>
        <begin position="14"/>
        <end position="69"/>
    </location>
</feature>
<dbReference type="Proteomes" id="UP001432292">
    <property type="component" value="Chromosome"/>
</dbReference>
<dbReference type="PANTHER" id="PTHR47691">
    <property type="entry name" value="REGULATOR-RELATED"/>
    <property type="match status" value="1"/>
</dbReference>
<organism evidence="3 5">
    <name type="scientific">Streptomyces caniferus</name>
    <dbReference type="NCBI Taxonomy" id="285557"/>
    <lineage>
        <taxon>Bacteria</taxon>
        <taxon>Bacillati</taxon>
        <taxon>Actinomycetota</taxon>
        <taxon>Actinomycetes</taxon>
        <taxon>Kitasatosporales</taxon>
        <taxon>Streptomycetaceae</taxon>
        <taxon>Streptomyces</taxon>
    </lineage>
</organism>
<sequence length="453" mass="48881">MVVAVNGEEFGQQLRKFRERTRLTQTELSGLSMVSVRAVRNLEQGQVAVPRRDTVRLLADALRLTSQERVAFERAAGCEAGEAMFESLTLSPTAAARPLYGREWEVDTVLRRVQSEYERITALTGFGGVGKTHLATAVAHTLRSLNGVPTLWASLRHESAQSAALFRGPLGEPAPGARVSGPSGNRVGDRGERIEALLTREDGSVDHLVRLIGDRPALLVLDGNDAGQVTRPTLWALLRECPKVRILETARTPQGGPEDYRLALRPLSVAAAAAGREETAASPAVALLVELITDLQPEFRLDEATLAVCAEVSRRLDGLPRALEAAASWFTLISPEEIVGMAREEPHLLATHPGDRTDVASTVRDAVAAQPGPYRDLLVRLSDWPGAWTVEKVVASIGIPRAQVARAIHAFLQCGLIMKVASGGDNLVRFTLLNVIRTYLQGPPGGAVPQWGT</sequence>
<dbReference type="InterPro" id="IPR027417">
    <property type="entry name" value="P-loop_NTPase"/>
</dbReference>
<dbReference type="Gene3D" id="3.40.50.300">
    <property type="entry name" value="P-loop containing nucleotide triphosphate hydrolases"/>
    <property type="match status" value="1"/>
</dbReference>
<dbReference type="PANTHER" id="PTHR47691:SF3">
    <property type="entry name" value="HTH-TYPE TRANSCRIPTIONAL REGULATOR RV0890C-RELATED"/>
    <property type="match status" value="1"/>
</dbReference>
<dbReference type="GeneID" id="96639394"/>
<dbReference type="SMART" id="SM00530">
    <property type="entry name" value="HTH_XRE"/>
    <property type="match status" value="1"/>
</dbReference>
<evidence type="ECO:0000313" key="3">
    <source>
        <dbReference type="EMBL" id="GFE06921.1"/>
    </source>
</evidence>
<dbReference type="Pfam" id="PF13560">
    <property type="entry name" value="HTH_31"/>
    <property type="match status" value="1"/>
</dbReference>
<protein>
    <submittedName>
        <fullName evidence="4">Helix-turn-helix domain-containing protein</fullName>
    </submittedName>
    <submittedName>
        <fullName evidence="3">XRE family transcriptional regulator</fullName>
    </submittedName>
</protein>
<dbReference type="InterPro" id="IPR001387">
    <property type="entry name" value="Cro/C1-type_HTH"/>
</dbReference>
<proteinExistence type="predicted"/>
<evidence type="ECO:0000256" key="1">
    <source>
        <dbReference type="SAM" id="MobiDB-lite"/>
    </source>
</evidence>
<dbReference type="Proteomes" id="UP000435837">
    <property type="component" value="Unassembled WGS sequence"/>
</dbReference>
<evidence type="ECO:0000313" key="6">
    <source>
        <dbReference type="Proteomes" id="UP001432292"/>
    </source>
</evidence>
<gene>
    <name evidence="4" type="ORF">OG727_06875</name>
    <name evidence="3" type="ORF">Scani_31890</name>
</gene>
<feature type="region of interest" description="Disordered" evidence="1">
    <location>
        <begin position="167"/>
        <end position="188"/>
    </location>
</feature>
<dbReference type="PROSITE" id="PS50943">
    <property type="entry name" value="HTH_CROC1"/>
    <property type="match status" value="1"/>
</dbReference>
<dbReference type="SUPFAM" id="SSF47413">
    <property type="entry name" value="lambda repressor-like DNA-binding domains"/>
    <property type="match status" value="1"/>
</dbReference>